<gene>
    <name evidence="2" type="ORF">QTN47_01710</name>
</gene>
<dbReference type="InterPro" id="IPR011893">
    <property type="entry name" value="Selenoprotein_Rdx-typ"/>
</dbReference>
<reference evidence="2 3" key="1">
    <citation type="submission" date="2023-07" db="EMBL/GenBank/DDBJ databases">
        <authorList>
            <person name="Lian W.-H."/>
        </authorList>
    </citation>
    <scope>NUCLEOTIDE SEQUENCE [LARGE SCALE GENOMIC DNA]</scope>
    <source>
        <strain evidence="2 3">SYSU DXS3180</strain>
    </source>
</reference>
<protein>
    <submittedName>
        <fullName evidence="2">SelT/SelW/SelH family protein</fullName>
    </submittedName>
</protein>
<evidence type="ECO:0000256" key="1">
    <source>
        <dbReference type="ARBA" id="ARBA00023284"/>
    </source>
</evidence>
<accession>A0ABV3Z8J8</accession>
<evidence type="ECO:0000313" key="3">
    <source>
        <dbReference type="Proteomes" id="UP001560573"/>
    </source>
</evidence>
<proteinExistence type="predicted"/>
<sequence length="93" mass="10842">MKPVITIEYCPKCGWMLRAAYMAQELLTTFTDDVKGVLLQPSEINGRYTIFYNDEKIFDRKEDGHFPDIKELKQQVRDKVNPYKSLGHSDKKG</sequence>
<keyword evidence="3" id="KW-1185">Reference proteome</keyword>
<dbReference type="Proteomes" id="UP001560573">
    <property type="component" value="Unassembled WGS sequence"/>
</dbReference>
<comment type="caution">
    <text evidence="2">The sequence shown here is derived from an EMBL/GenBank/DDBJ whole genome shotgun (WGS) entry which is preliminary data.</text>
</comment>
<dbReference type="PANTHER" id="PTHR36417:SF2">
    <property type="entry name" value="SELENOPROTEIN DOMAIN PROTEIN (AFU_ORTHOLOGUE AFUA_1G05220)"/>
    <property type="match status" value="1"/>
</dbReference>
<dbReference type="PANTHER" id="PTHR36417">
    <property type="entry name" value="SELENOPROTEIN DOMAIN PROTEIN (AFU_ORTHOLOGUE AFUA_1G05220)"/>
    <property type="match status" value="1"/>
</dbReference>
<name>A0ABV3Z8J8_9BACT</name>
<organism evidence="2 3">
    <name type="scientific">Danxiaibacter flavus</name>
    <dbReference type="NCBI Taxonomy" id="3049108"/>
    <lineage>
        <taxon>Bacteria</taxon>
        <taxon>Pseudomonadati</taxon>
        <taxon>Bacteroidota</taxon>
        <taxon>Chitinophagia</taxon>
        <taxon>Chitinophagales</taxon>
        <taxon>Chitinophagaceae</taxon>
        <taxon>Danxiaibacter</taxon>
    </lineage>
</organism>
<dbReference type="Pfam" id="PF10262">
    <property type="entry name" value="Rdx"/>
    <property type="match status" value="1"/>
</dbReference>
<dbReference type="InterPro" id="IPR036249">
    <property type="entry name" value="Thioredoxin-like_sf"/>
</dbReference>
<dbReference type="NCBIfam" id="TIGR02174">
    <property type="entry name" value="CXXU_selWTH"/>
    <property type="match status" value="1"/>
</dbReference>
<dbReference type="Gene3D" id="3.40.30.10">
    <property type="entry name" value="Glutaredoxin"/>
    <property type="match status" value="1"/>
</dbReference>
<evidence type="ECO:0000313" key="2">
    <source>
        <dbReference type="EMBL" id="MEX6686188.1"/>
    </source>
</evidence>
<dbReference type="RefSeq" id="WP_369327579.1">
    <property type="nucleotide sequence ID" value="NZ_JAULBC010000001.1"/>
</dbReference>
<keyword evidence="1" id="KW-0676">Redox-active center</keyword>
<dbReference type="SUPFAM" id="SSF52833">
    <property type="entry name" value="Thioredoxin-like"/>
    <property type="match status" value="1"/>
</dbReference>
<dbReference type="EMBL" id="JAULBC010000001">
    <property type="protein sequence ID" value="MEX6686188.1"/>
    <property type="molecule type" value="Genomic_DNA"/>
</dbReference>